<evidence type="ECO:0000313" key="6">
    <source>
        <dbReference type="Proteomes" id="UP000789375"/>
    </source>
</evidence>
<evidence type="ECO:0000256" key="1">
    <source>
        <dbReference type="ARBA" id="ARBA00022723"/>
    </source>
</evidence>
<name>A0A9N9CP10_FUNMO</name>
<organism evidence="5 6">
    <name type="scientific">Funneliformis mosseae</name>
    <name type="common">Endomycorrhizal fungus</name>
    <name type="synonym">Glomus mosseae</name>
    <dbReference type="NCBI Taxonomy" id="27381"/>
    <lineage>
        <taxon>Eukaryota</taxon>
        <taxon>Fungi</taxon>
        <taxon>Fungi incertae sedis</taxon>
        <taxon>Mucoromycota</taxon>
        <taxon>Glomeromycotina</taxon>
        <taxon>Glomeromycetes</taxon>
        <taxon>Glomerales</taxon>
        <taxon>Glomeraceae</taxon>
        <taxon>Funneliformis</taxon>
    </lineage>
</organism>
<evidence type="ECO:0000256" key="2">
    <source>
        <dbReference type="ARBA" id="ARBA00022771"/>
    </source>
</evidence>
<dbReference type="GO" id="GO:0003677">
    <property type="term" value="F:DNA binding"/>
    <property type="evidence" value="ECO:0007669"/>
    <property type="project" value="InterPro"/>
</dbReference>
<dbReference type="Pfam" id="PF02892">
    <property type="entry name" value="zf-BED"/>
    <property type="match status" value="1"/>
</dbReference>
<keyword evidence="6" id="KW-1185">Reference proteome</keyword>
<dbReference type="AlphaFoldDB" id="A0A9N9CP10"/>
<reference evidence="5" key="1">
    <citation type="submission" date="2021-06" db="EMBL/GenBank/DDBJ databases">
        <authorList>
            <person name="Kallberg Y."/>
            <person name="Tangrot J."/>
            <person name="Rosling A."/>
        </authorList>
    </citation>
    <scope>NUCLEOTIDE SEQUENCE</scope>
    <source>
        <strain evidence="5">87-6 pot B 2015</strain>
    </source>
</reference>
<keyword evidence="2" id="KW-0863">Zinc-finger</keyword>
<sequence length="44" mass="5013">MGQELNPEHYKATCYHCNKVWTRGKPSVLKAHLANECLSTPKDI</sequence>
<dbReference type="GO" id="GO:0008270">
    <property type="term" value="F:zinc ion binding"/>
    <property type="evidence" value="ECO:0007669"/>
    <property type="project" value="UniProtKB-KW"/>
</dbReference>
<gene>
    <name evidence="5" type="ORF">FMOSSE_LOCUS9303</name>
</gene>
<accession>A0A9N9CP10</accession>
<keyword evidence="1" id="KW-0479">Metal-binding</keyword>
<dbReference type="InterPro" id="IPR003656">
    <property type="entry name" value="Znf_BED"/>
</dbReference>
<evidence type="ECO:0000259" key="4">
    <source>
        <dbReference type="Pfam" id="PF02892"/>
    </source>
</evidence>
<proteinExistence type="predicted"/>
<evidence type="ECO:0000256" key="3">
    <source>
        <dbReference type="ARBA" id="ARBA00022833"/>
    </source>
</evidence>
<feature type="non-terminal residue" evidence="5">
    <location>
        <position position="44"/>
    </location>
</feature>
<keyword evidence="3" id="KW-0862">Zinc</keyword>
<dbReference type="Proteomes" id="UP000789375">
    <property type="component" value="Unassembled WGS sequence"/>
</dbReference>
<comment type="caution">
    <text evidence="5">The sequence shown here is derived from an EMBL/GenBank/DDBJ whole genome shotgun (WGS) entry which is preliminary data.</text>
</comment>
<protein>
    <submittedName>
        <fullName evidence="5">4540_t:CDS:1</fullName>
    </submittedName>
</protein>
<feature type="domain" description="BED-type" evidence="4">
    <location>
        <begin position="8"/>
        <end position="37"/>
    </location>
</feature>
<evidence type="ECO:0000313" key="5">
    <source>
        <dbReference type="EMBL" id="CAG8607934.1"/>
    </source>
</evidence>
<dbReference type="EMBL" id="CAJVPP010002678">
    <property type="protein sequence ID" value="CAG8607934.1"/>
    <property type="molecule type" value="Genomic_DNA"/>
</dbReference>